<evidence type="ECO:0000313" key="2">
    <source>
        <dbReference type="EMBL" id="MXN64974.1"/>
    </source>
</evidence>
<dbReference type="SUPFAM" id="SSF55729">
    <property type="entry name" value="Acyl-CoA N-acyltransferases (Nat)"/>
    <property type="match status" value="1"/>
</dbReference>
<keyword evidence="3" id="KW-1185">Reference proteome</keyword>
<evidence type="ECO:0000259" key="1">
    <source>
        <dbReference type="Pfam" id="PF13480"/>
    </source>
</evidence>
<dbReference type="GO" id="GO:0016740">
    <property type="term" value="F:transferase activity"/>
    <property type="evidence" value="ECO:0007669"/>
    <property type="project" value="UniProtKB-KW"/>
</dbReference>
<dbReference type="InterPro" id="IPR038740">
    <property type="entry name" value="BioF2-like_GNAT_dom"/>
</dbReference>
<dbReference type="InterPro" id="IPR016181">
    <property type="entry name" value="Acyl_CoA_acyltransferase"/>
</dbReference>
<accession>A0A7X3LTT4</accession>
<dbReference type="Pfam" id="PF13480">
    <property type="entry name" value="Acetyltransf_6"/>
    <property type="match status" value="1"/>
</dbReference>
<keyword evidence="2" id="KW-0808">Transferase</keyword>
<sequence length="371" mass="40469">MGAFEALVLDPGKAAHHRAAWTALADSAIAPNPFFGPDFLLPYLATMTQGPVRLHVLRRNSDGAFLAAAPFTRKRFGLVSPVMGAEAGDYGPLGTPLISPECPQDALAHWLEGISGSEKTGLLAFPYLRSDDTAADLLRKAAIAGGWSVEDFETENRAGHATGEEGEAQAKGIAKTRRKELDRQFRRLSDLAETRFESIESPQAVATAFEQFLNLEASGWKGRQGTALGATPERARFAREFVERTARNGNIRIDALFHAGDAIAMLVLVRSLSRIFAWKVAFDEAFARYSPGAQLARSSMRTNLASPGIEEADSLAIPGHPMIEPLWRGKIPYSTTVIRKGLFATFRAKLLRRDIAATKALKRKAKSILKR</sequence>
<reference evidence="2 3" key="1">
    <citation type="submission" date="2019-12" db="EMBL/GenBank/DDBJ databases">
        <authorList>
            <person name="Li M."/>
        </authorList>
    </citation>
    <scope>NUCLEOTIDE SEQUENCE [LARGE SCALE GENOMIC DNA]</scope>
    <source>
        <strain evidence="2 3">GBMRC 2046</strain>
    </source>
</reference>
<gene>
    <name evidence="2" type="ORF">GR183_08650</name>
</gene>
<feature type="domain" description="BioF2-like acetyltransferase" evidence="1">
    <location>
        <begin position="177"/>
        <end position="313"/>
    </location>
</feature>
<dbReference type="Proteomes" id="UP000433101">
    <property type="component" value="Unassembled WGS sequence"/>
</dbReference>
<dbReference type="AlphaFoldDB" id="A0A7X3LTT4"/>
<comment type="caution">
    <text evidence="2">The sequence shown here is derived from an EMBL/GenBank/DDBJ whole genome shotgun (WGS) entry which is preliminary data.</text>
</comment>
<organism evidence="2 3">
    <name type="scientific">Stappia sediminis</name>
    <dbReference type="NCBI Taxonomy" id="2692190"/>
    <lineage>
        <taxon>Bacteria</taxon>
        <taxon>Pseudomonadati</taxon>
        <taxon>Pseudomonadota</taxon>
        <taxon>Alphaproteobacteria</taxon>
        <taxon>Hyphomicrobiales</taxon>
        <taxon>Stappiaceae</taxon>
        <taxon>Stappia</taxon>
    </lineage>
</organism>
<dbReference type="RefSeq" id="WP_160775205.1">
    <property type="nucleotide sequence ID" value="NZ_WUMV01000003.1"/>
</dbReference>
<dbReference type="EMBL" id="WUMV01000003">
    <property type="protein sequence ID" value="MXN64974.1"/>
    <property type="molecule type" value="Genomic_DNA"/>
</dbReference>
<name>A0A7X3LTT4_9HYPH</name>
<evidence type="ECO:0000313" key="3">
    <source>
        <dbReference type="Proteomes" id="UP000433101"/>
    </source>
</evidence>
<proteinExistence type="predicted"/>
<protein>
    <submittedName>
        <fullName evidence="2">GNAT family N-acetyltransferase</fullName>
    </submittedName>
</protein>